<dbReference type="AlphaFoldDB" id="A0A8J5LJV3"/>
<comment type="caution">
    <text evidence="1">The sequence shown here is derived from an EMBL/GenBank/DDBJ whole genome shotgun (WGS) entry which is preliminary data.</text>
</comment>
<organism evidence="1 2">
    <name type="scientific">Zingiber officinale</name>
    <name type="common">Ginger</name>
    <name type="synonym">Amomum zingiber</name>
    <dbReference type="NCBI Taxonomy" id="94328"/>
    <lineage>
        <taxon>Eukaryota</taxon>
        <taxon>Viridiplantae</taxon>
        <taxon>Streptophyta</taxon>
        <taxon>Embryophyta</taxon>
        <taxon>Tracheophyta</taxon>
        <taxon>Spermatophyta</taxon>
        <taxon>Magnoliopsida</taxon>
        <taxon>Liliopsida</taxon>
        <taxon>Zingiberales</taxon>
        <taxon>Zingiberaceae</taxon>
        <taxon>Zingiber</taxon>
    </lineage>
</organism>
<reference evidence="1 2" key="1">
    <citation type="submission" date="2020-08" db="EMBL/GenBank/DDBJ databases">
        <title>Plant Genome Project.</title>
        <authorList>
            <person name="Zhang R.-G."/>
        </authorList>
    </citation>
    <scope>NUCLEOTIDE SEQUENCE [LARGE SCALE GENOMIC DNA]</scope>
    <source>
        <tissue evidence="1">Rhizome</tissue>
    </source>
</reference>
<accession>A0A8J5LJV3</accession>
<protein>
    <submittedName>
        <fullName evidence="1">Uncharacterized protein</fullName>
    </submittedName>
</protein>
<gene>
    <name evidence="1" type="ORF">ZIOFF_021953</name>
</gene>
<name>A0A8J5LJV3_ZINOF</name>
<dbReference type="EMBL" id="JACMSC010000006">
    <property type="protein sequence ID" value="KAG6518478.1"/>
    <property type="molecule type" value="Genomic_DNA"/>
</dbReference>
<evidence type="ECO:0000313" key="1">
    <source>
        <dbReference type="EMBL" id="KAG6518478.1"/>
    </source>
</evidence>
<keyword evidence="2" id="KW-1185">Reference proteome</keyword>
<evidence type="ECO:0000313" key="2">
    <source>
        <dbReference type="Proteomes" id="UP000734854"/>
    </source>
</evidence>
<proteinExistence type="predicted"/>
<dbReference type="Proteomes" id="UP000734854">
    <property type="component" value="Unassembled WGS sequence"/>
</dbReference>
<sequence>MEVDHTQGSQLVYVIPDIMLTIGDFYRNIQISILTRGYERWQNGEANILTTRGLVGRLSNTPNIGFACEVQDVVDYLTSHGVRALPKRRYSTSSLQGLDWIIKPSQFLIPMQLVEVNSRNLINGRISVSFSNYKAASSSKSLKYNDKDEEIQSDEDTVQTLAVLIERDNNVLEEVGIPANPEIEETNHPYLLVHKLSPFVIIPARKTTGVAGLDLAASEDCII</sequence>